<organism evidence="2 3">
    <name type="scientific">Nocardioides agri</name>
    <dbReference type="NCBI Taxonomy" id="2682843"/>
    <lineage>
        <taxon>Bacteria</taxon>
        <taxon>Bacillati</taxon>
        <taxon>Actinomycetota</taxon>
        <taxon>Actinomycetes</taxon>
        <taxon>Propionibacteriales</taxon>
        <taxon>Nocardioidaceae</taxon>
        <taxon>Nocardioides</taxon>
    </lineage>
</organism>
<keyword evidence="3" id="KW-1185">Reference proteome</keyword>
<dbReference type="RefSeq" id="WP_157342875.1">
    <property type="nucleotide sequence ID" value="NZ_WSEK01000004.1"/>
</dbReference>
<dbReference type="Proteomes" id="UP000473525">
    <property type="component" value="Unassembled WGS sequence"/>
</dbReference>
<evidence type="ECO:0000256" key="1">
    <source>
        <dbReference type="SAM" id="Phobius"/>
    </source>
</evidence>
<accession>A0A6L6XU98</accession>
<dbReference type="EMBL" id="WSEK01000004">
    <property type="protein sequence ID" value="MVQ50046.1"/>
    <property type="molecule type" value="Genomic_DNA"/>
</dbReference>
<comment type="caution">
    <text evidence="2">The sequence shown here is derived from an EMBL/GenBank/DDBJ whole genome shotgun (WGS) entry which is preliminary data.</text>
</comment>
<evidence type="ECO:0000313" key="3">
    <source>
        <dbReference type="Proteomes" id="UP000473525"/>
    </source>
</evidence>
<feature type="transmembrane region" description="Helical" evidence="1">
    <location>
        <begin position="20"/>
        <end position="46"/>
    </location>
</feature>
<reference evidence="2 3" key="1">
    <citation type="submission" date="2019-12" db="EMBL/GenBank/DDBJ databases">
        <authorList>
            <person name="Huq M.A."/>
        </authorList>
    </citation>
    <scope>NUCLEOTIDE SEQUENCE [LARGE SCALE GENOMIC DNA]</scope>
    <source>
        <strain evidence="2 3">MAH-18</strain>
    </source>
</reference>
<dbReference type="AlphaFoldDB" id="A0A6L6XU98"/>
<gene>
    <name evidence="2" type="ORF">GON03_12715</name>
</gene>
<protein>
    <submittedName>
        <fullName evidence="2">Uncharacterized protein</fullName>
    </submittedName>
</protein>
<keyword evidence="1" id="KW-0812">Transmembrane</keyword>
<sequence length="158" mass="16796">MPDSPPELPDETAYHLAPAIAARVVGGLLVALALLLAVGTVVVAVADLPLGILAAVVLVGVVAVVGVHLASRRVPVVRFDRAGYQVRWVRGAGVRAAAWTEVTEAVTATTERVPVVVLRLEGGRTTTIPVQVLDVDRERFVRDLQAHLQRGQGLRPLR</sequence>
<evidence type="ECO:0000313" key="2">
    <source>
        <dbReference type="EMBL" id="MVQ50046.1"/>
    </source>
</evidence>
<keyword evidence="1" id="KW-1133">Transmembrane helix</keyword>
<name>A0A6L6XU98_9ACTN</name>
<feature type="transmembrane region" description="Helical" evidence="1">
    <location>
        <begin position="52"/>
        <end position="71"/>
    </location>
</feature>
<proteinExistence type="predicted"/>
<keyword evidence="1" id="KW-0472">Membrane</keyword>